<dbReference type="Gene3D" id="3.30.530.20">
    <property type="match status" value="2"/>
</dbReference>
<comment type="caution">
    <text evidence="2">The sequence shown here is derived from an EMBL/GenBank/DDBJ whole genome shotgun (WGS) entry which is preliminary data.</text>
</comment>
<dbReference type="InterPro" id="IPR005031">
    <property type="entry name" value="COQ10_START"/>
</dbReference>
<dbReference type="SUPFAM" id="SSF55961">
    <property type="entry name" value="Bet v1-like"/>
    <property type="match status" value="2"/>
</dbReference>
<dbReference type="AlphaFoldDB" id="A0A9X1TM43"/>
<dbReference type="CDD" id="cd08861">
    <property type="entry name" value="OtcD1_ARO-CYC_like"/>
    <property type="match status" value="2"/>
</dbReference>
<dbReference type="InterPro" id="IPR023393">
    <property type="entry name" value="START-like_dom_sf"/>
</dbReference>
<dbReference type="EMBL" id="JAKEIP010000063">
    <property type="protein sequence ID" value="MCF1595359.1"/>
    <property type="molecule type" value="Genomic_DNA"/>
</dbReference>
<evidence type="ECO:0000313" key="2">
    <source>
        <dbReference type="EMBL" id="MCF1595359.1"/>
    </source>
</evidence>
<sequence>MSRPEEHRVEHGGEDQAEHRVVHTLRTSASARQLYELVARAEHWPAVFEPAVHVRILERDRGTERFQIWASVAGQVKTWTSRRTLDPDALRVTFRQERTQPPIASMGGSWEFHGDGDGTEIVLTHDFAAVDEDALPGLRAALDTNSEKELAALARLAERRHPVEELLFTFEDTLQVPSGDDAYAFIERSDLWPDRLPHVGKVTLTEEAADAGSPGVQDMTMETVTADGSTHTTRSIRLCFPGESIVYKQLVPPALLTGHSGAWLFDRNGNGTVTARHTVAIDPTRIEEVLGEGTTVADARAYLRDALGANSRATLSHAAAAAAAADAGPAS</sequence>
<accession>A0A9X1TM43</accession>
<feature type="domain" description="Coenzyme Q-binding protein COQ10 START" evidence="1">
    <location>
        <begin position="28"/>
        <end position="141"/>
    </location>
</feature>
<reference evidence="2" key="1">
    <citation type="submission" date="2022-01" db="EMBL/GenBank/DDBJ databases">
        <title>Draft Genome Sequences of Seven Type Strains of the Genus Streptomyces.</title>
        <authorList>
            <person name="Aziz S."/>
            <person name="Coretto E."/>
            <person name="Chronakova A."/>
            <person name="Sproer C."/>
            <person name="Huber K."/>
            <person name="Nouioui I."/>
            <person name="Gross H."/>
        </authorList>
    </citation>
    <scope>NUCLEOTIDE SEQUENCE</scope>
    <source>
        <strain evidence="2">DSM 103493</strain>
    </source>
</reference>
<protein>
    <submittedName>
        <fullName evidence="2">Aromatase/cyclase</fullName>
    </submittedName>
</protein>
<evidence type="ECO:0000259" key="1">
    <source>
        <dbReference type="Pfam" id="PF03364"/>
    </source>
</evidence>
<evidence type="ECO:0000313" key="3">
    <source>
        <dbReference type="Proteomes" id="UP001139384"/>
    </source>
</evidence>
<dbReference type="RefSeq" id="WP_234763666.1">
    <property type="nucleotide sequence ID" value="NZ_JAKEIP010000063.1"/>
</dbReference>
<name>A0A9X1TM43_STRM4</name>
<gene>
    <name evidence="2" type="ORF">L0P92_17510</name>
</gene>
<dbReference type="Pfam" id="PF03364">
    <property type="entry name" value="Polyketide_cyc"/>
    <property type="match status" value="1"/>
</dbReference>
<keyword evidence="3" id="KW-1185">Reference proteome</keyword>
<organism evidence="2 3">
    <name type="scientific">Streptomyces muensis</name>
    <dbReference type="NCBI Taxonomy" id="1077944"/>
    <lineage>
        <taxon>Bacteria</taxon>
        <taxon>Bacillati</taxon>
        <taxon>Actinomycetota</taxon>
        <taxon>Actinomycetes</taxon>
        <taxon>Kitasatosporales</taxon>
        <taxon>Streptomycetaceae</taxon>
        <taxon>Streptomyces</taxon>
    </lineage>
</organism>
<dbReference type="Proteomes" id="UP001139384">
    <property type="component" value="Unassembled WGS sequence"/>
</dbReference>
<proteinExistence type="predicted"/>